<reference evidence="1 2" key="2">
    <citation type="submission" date="2018-11" db="EMBL/GenBank/DDBJ databases">
        <authorList>
            <consortium name="Pathogen Informatics"/>
        </authorList>
    </citation>
    <scope>NUCLEOTIDE SEQUENCE [LARGE SCALE GENOMIC DNA]</scope>
</reference>
<dbReference type="EMBL" id="UZAG01001681">
    <property type="protein sequence ID" value="VDO11858.1"/>
    <property type="molecule type" value="Genomic_DNA"/>
</dbReference>
<gene>
    <name evidence="1" type="ORF">BTMF_LOCUS2140</name>
</gene>
<sequence length="138" mass="15021">MQIPLTRVRDHREVLLHRQRRKDLSPLGHPTQPGMHPAVRRQRVMSWPHDRMAREGLGCCPSAFPAACLAHTVAPQNRQAAALGEEKAQAVEDHGVAVARIHGSAVARWPSINSMPLSSKKSGPGSFSCSGVVLPRGF</sequence>
<proteinExistence type="predicted"/>
<name>A0A0R3Q908_9BILA</name>
<evidence type="ECO:0000313" key="2">
    <source>
        <dbReference type="Proteomes" id="UP000280834"/>
    </source>
</evidence>
<keyword evidence="2" id="KW-1185">Reference proteome</keyword>
<organism evidence="3">
    <name type="scientific">Brugia timori</name>
    <dbReference type="NCBI Taxonomy" id="42155"/>
    <lineage>
        <taxon>Eukaryota</taxon>
        <taxon>Metazoa</taxon>
        <taxon>Ecdysozoa</taxon>
        <taxon>Nematoda</taxon>
        <taxon>Chromadorea</taxon>
        <taxon>Rhabditida</taxon>
        <taxon>Spirurina</taxon>
        <taxon>Spiruromorpha</taxon>
        <taxon>Filarioidea</taxon>
        <taxon>Onchocercidae</taxon>
        <taxon>Brugia</taxon>
    </lineage>
</organism>
<dbReference type="Proteomes" id="UP000280834">
    <property type="component" value="Unassembled WGS sequence"/>
</dbReference>
<reference evidence="3" key="1">
    <citation type="submission" date="2017-02" db="UniProtKB">
        <authorList>
            <consortium name="WormBaseParasite"/>
        </authorList>
    </citation>
    <scope>IDENTIFICATION</scope>
</reference>
<dbReference type="AlphaFoldDB" id="A0A0R3Q908"/>
<evidence type="ECO:0000313" key="1">
    <source>
        <dbReference type="EMBL" id="VDO11858.1"/>
    </source>
</evidence>
<accession>A0A0R3Q908</accession>
<protein>
    <submittedName>
        <fullName evidence="1 3">Uncharacterized protein</fullName>
    </submittedName>
</protein>
<dbReference type="WBParaSite" id="BTMF_0000281601-mRNA-1">
    <property type="protein sequence ID" value="BTMF_0000281601-mRNA-1"/>
    <property type="gene ID" value="BTMF_0000281601"/>
</dbReference>
<evidence type="ECO:0000313" key="3">
    <source>
        <dbReference type="WBParaSite" id="BTMF_0000281601-mRNA-1"/>
    </source>
</evidence>